<feature type="compositionally biased region" description="Polar residues" evidence="1">
    <location>
        <begin position="252"/>
        <end position="274"/>
    </location>
</feature>
<evidence type="ECO:0008006" key="4">
    <source>
        <dbReference type="Google" id="ProtNLM"/>
    </source>
</evidence>
<dbReference type="EMBL" id="MU254435">
    <property type="protein sequence ID" value="KAG9240476.1"/>
    <property type="molecule type" value="Genomic_DNA"/>
</dbReference>
<organism evidence="2 3">
    <name type="scientific">Calycina marina</name>
    <dbReference type="NCBI Taxonomy" id="1763456"/>
    <lineage>
        <taxon>Eukaryota</taxon>
        <taxon>Fungi</taxon>
        <taxon>Dikarya</taxon>
        <taxon>Ascomycota</taxon>
        <taxon>Pezizomycotina</taxon>
        <taxon>Leotiomycetes</taxon>
        <taxon>Helotiales</taxon>
        <taxon>Pezizellaceae</taxon>
        <taxon>Calycina</taxon>
    </lineage>
</organism>
<gene>
    <name evidence="2" type="ORF">BJ878DRAFT_286129</name>
</gene>
<feature type="compositionally biased region" description="Acidic residues" evidence="1">
    <location>
        <begin position="328"/>
        <end position="344"/>
    </location>
</feature>
<keyword evidence="3" id="KW-1185">Reference proteome</keyword>
<dbReference type="AlphaFoldDB" id="A0A9P7YVJ8"/>
<feature type="compositionally biased region" description="Low complexity" evidence="1">
    <location>
        <begin position="417"/>
        <end position="430"/>
    </location>
</feature>
<comment type="caution">
    <text evidence="2">The sequence shown here is derived from an EMBL/GenBank/DDBJ whole genome shotgun (WGS) entry which is preliminary data.</text>
</comment>
<accession>A0A9P7YVJ8</accession>
<feature type="compositionally biased region" description="Low complexity" evidence="1">
    <location>
        <begin position="295"/>
        <end position="320"/>
    </location>
</feature>
<reference evidence="2" key="1">
    <citation type="journal article" date="2021" name="IMA Fungus">
        <title>Genomic characterization of three marine fungi, including Emericellopsis atlantica sp. nov. with signatures of a generalist lifestyle and marine biomass degradation.</title>
        <authorList>
            <person name="Hagestad O.C."/>
            <person name="Hou L."/>
            <person name="Andersen J.H."/>
            <person name="Hansen E.H."/>
            <person name="Altermark B."/>
            <person name="Li C."/>
            <person name="Kuhnert E."/>
            <person name="Cox R.J."/>
            <person name="Crous P.W."/>
            <person name="Spatafora J.W."/>
            <person name="Lail K."/>
            <person name="Amirebrahimi M."/>
            <person name="Lipzen A."/>
            <person name="Pangilinan J."/>
            <person name="Andreopoulos W."/>
            <person name="Hayes R.D."/>
            <person name="Ng V."/>
            <person name="Grigoriev I.V."/>
            <person name="Jackson S.A."/>
            <person name="Sutton T.D.S."/>
            <person name="Dobson A.D.W."/>
            <person name="Rama T."/>
        </authorList>
    </citation>
    <scope>NUCLEOTIDE SEQUENCE</scope>
    <source>
        <strain evidence="2">TRa3180A</strain>
    </source>
</reference>
<evidence type="ECO:0000313" key="3">
    <source>
        <dbReference type="Proteomes" id="UP000887226"/>
    </source>
</evidence>
<feature type="compositionally biased region" description="Basic and acidic residues" evidence="1">
    <location>
        <begin position="171"/>
        <end position="185"/>
    </location>
</feature>
<protein>
    <recommendedName>
        <fullName evidence="4">SAGA-associated factor 11</fullName>
    </recommendedName>
</protein>
<evidence type="ECO:0000256" key="1">
    <source>
        <dbReference type="SAM" id="MobiDB-lite"/>
    </source>
</evidence>
<evidence type="ECO:0000313" key="2">
    <source>
        <dbReference type="EMBL" id="KAG9240476.1"/>
    </source>
</evidence>
<proteinExistence type="predicted"/>
<name>A0A9P7YVJ8_9HELO</name>
<feature type="region of interest" description="Disordered" evidence="1">
    <location>
        <begin position="228"/>
        <end position="354"/>
    </location>
</feature>
<dbReference type="OrthoDB" id="21557at2759"/>
<feature type="compositionally biased region" description="Basic and acidic residues" evidence="1">
    <location>
        <begin position="403"/>
        <end position="413"/>
    </location>
</feature>
<dbReference type="Proteomes" id="UP000887226">
    <property type="component" value="Unassembled WGS sequence"/>
</dbReference>
<feature type="region of interest" description="Disordered" evidence="1">
    <location>
        <begin position="390"/>
        <end position="430"/>
    </location>
</feature>
<feature type="compositionally biased region" description="Low complexity" evidence="1">
    <location>
        <begin position="231"/>
        <end position="242"/>
    </location>
</feature>
<feature type="region of interest" description="Disordered" evidence="1">
    <location>
        <begin position="158"/>
        <end position="199"/>
    </location>
</feature>
<sequence length="430" mass="46355">MSADEISESVGLAPLSADGPCTSMQQLTVQVLEDVLYNIVHDICLRTHREEKIARANSAAIAVEKKAELLRQNSPDEDSDTGEARTVKTDMAAYINGESILLKNPLTAVNEILCPKCSLTRLLYPIDGKGARKPDHPLDHYCKARPFIDKLDHDIYGQTFKPEGPGRGKRKADMVETKVQTEDPKTTPPPDAPRQNIAFPHAKCQNCNSHIPIRRMNRHMMRCIGGGGRGAAKNANQALQNGNGNGSRGGSQATSRNGTPAPGSQTNGRGSPNKRSMEDGWDSESPVKKKKASTKKTAAAKLKAPSMKKSSSQHSASKLSFESRLPNSDDDDGPGNDDNGDGEYDSTIAVEPKKKTLPKIKLTTKKKVDALGLGIAVSGGMKLKEKKWKYGTGNKPAVPPDVIKIKKTEKSEAGRASPDSSRTMSSSPPE</sequence>